<comment type="caution">
    <text evidence="1">The sequence shown here is derived from an EMBL/GenBank/DDBJ whole genome shotgun (WGS) entry which is preliminary data.</text>
</comment>
<evidence type="ECO:0000313" key="2">
    <source>
        <dbReference type="Proteomes" id="UP000789366"/>
    </source>
</evidence>
<reference evidence="1" key="1">
    <citation type="submission" date="2021-06" db="EMBL/GenBank/DDBJ databases">
        <authorList>
            <person name="Kallberg Y."/>
            <person name="Tangrot J."/>
            <person name="Rosling A."/>
        </authorList>
    </citation>
    <scope>NUCLEOTIDE SEQUENCE</scope>
    <source>
        <strain evidence="1">28 12/20/2015</strain>
    </source>
</reference>
<name>A0ACA9PAV0_9GLOM</name>
<organism evidence="1 2">
    <name type="scientific">Cetraspora pellucida</name>
    <dbReference type="NCBI Taxonomy" id="1433469"/>
    <lineage>
        <taxon>Eukaryota</taxon>
        <taxon>Fungi</taxon>
        <taxon>Fungi incertae sedis</taxon>
        <taxon>Mucoromycota</taxon>
        <taxon>Glomeromycotina</taxon>
        <taxon>Glomeromycetes</taxon>
        <taxon>Diversisporales</taxon>
        <taxon>Gigasporaceae</taxon>
        <taxon>Cetraspora</taxon>
    </lineage>
</organism>
<accession>A0ACA9PAV0</accession>
<dbReference type="EMBL" id="CAJVPW010023052">
    <property type="protein sequence ID" value="CAG8699855.1"/>
    <property type="molecule type" value="Genomic_DNA"/>
</dbReference>
<keyword evidence="2" id="KW-1185">Reference proteome</keyword>
<proteinExistence type="predicted"/>
<protein>
    <submittedName>
        <fullName evidence="1">10757_t:CDS:1</fullName>
    </submittedName>
</protein>
<evidence type="ECO:0000313" key="1">
    <source>
        <dbReference type="EMBL" id="CAG8699855.1"/>
    </source>
</evidence>
<feature type="non-terminal residue" evidence="1">
    <location>
        <position position="1"/>
    </location>
</feature>
<sequence length="129" mass="14594">KDIENYKAKKQEVPESDKSGVQDLINELEKQLKLEKMKAFFAQRGRTETIIKKSLITGQTTTVKNGNLVVEYGGTSQVVADNNLTDEQKEVKEFLQQSGQTHFDKNELEEAVNQINRDTNPVQPKNDNG</sequence>
<gene>
    <name evidence="1" type="ORF">SPELUC_LOCUS11217</name>
</gene>
<dbReference type="Proteomes" id="UP000789366">
    <property type="component" value="Unassembled WGS sequence"/>
</dbReference>